<evidence type="ECO:0000313" key="3">
    <source>
        <dbReference type="Proteomes" id="UP000053989"/>
    </source>
</evidence>
<name>A0A0C3DHU2_9AGAM</name>
<keyword evidence="3" id="KW-1185">Reference proteome</keyword>
<dbReference type="AlphaFoldDB" id="A0A0C3DHU2"/>
<evidence type="ECO:0000256" key="1">
    <source>
        <dbReference type="SAM" id="Phobius"/>
    </source>
</evidence>
<protein>
    <submittedName>
        <fullName evidence="2">Uncharacterized protein</fullName>
    </submittedName>
</protein>
<reference evidence="3" key="2">
    <citation type="submission" date="2015-01" db="EMBL/GenBank/DDBJ databases">
        <title>Evolutionary Origins and Diversification of the Mycorrhizal Mutualists.</title>
        <authorList>
            <consortium name="DOE Joint Genome Institute"/>
            <consortium name="Mycorrhizal Genomics Consortium"/>
            <person name="Kohler A."/>
            <person name="Kuo A."/>
            <person name="Nagy L.G."/>
            <person name="Floudas D."/>
            <person name="Copeland A."/>
            <person name="Barry K.W."/>
            <person name="Cichocki N."/>
            <person name="Veneault-Fourrey C."/>
            <person name="LaButti K."/>
            <person name="Lindquist E.A."/>
            <person name="Lipzen A."/>
            <person name="Lundell T."/>
            <person name="Morin E."/>
            <person name="Murat C."/>
            <person name="Riley R."/>
            <person name="Ohm R."/>
            <person name="Sun H."/>
            <person name="Tunlid A."/>
            <person name="Henrissat B."/>
            <person name="Grigoriev I.V."/>
            <person name="Hibbett D.S."/>
            <person name="Martin F."/>
        </authorList>
    </citation>
    <scope>NUCLEOTIDE SEQUENCE [LARGE SCALE GENOMIC DNA]</scope>
    <source>
        <strain evidence="3">Foug A</strain>
    </source>
</reference>
<dbReference type="Proteomes" id="UP000053989">
    <property type="component" value="Unassembled WGS sequence"/>
</dbReference>
<evidence type="ECO:0000313" key="2">
    <source>
        <dbReference type="EMBL" id="KIM55929.1"/>
    </source>
</evidence>
<keyword evidence="1" id="KW-1133">Transmembrane helix</keyword>
<gene>
    <name evidence="2" type="ORF">SCLCIDRAFT_277385</name>
</gene>
<accession>A0A0C3DHU2</accession>
<dbReference type="InParanoid" id="A0A0C3DHU2"/>
<feature type="transmembrane region" description="Helical" evidence="1">
    <location>
        <begin position="21"/>
        <end position="41"/>
    </location>
</feature>
<sequence>MDSAQHQLTRWTKKHHWNLSSALYIFVRYFGTLCNLIATVLSSDKQTKCKVLFQF</sequence>
<organism evidence="2 3">
    <name type="scientific">Scleroderma citrinum Foug A</name>
    <dbReference type="NCBI Taxonomy" id="1036808"/>
    <lineage>
        <taxon>Eukaryota</taxon>
        <taxon>Fungi</taxon>
        <taxon>Dikarya</taxon>
        <taxon>Basidiomycota</taxon>
        <taxon>Agaricomycotina</taxon>
        <taxon>Agaricomycetes</taxon>
        <taxon>Agaricomycetidae</taxon>
        <taxon>Boletales</taxon>
        <taxon>Sclerodermatineae</taxon>
        <taxon>Sclerodermataceae</taxon>
        <taxon>Scleroderma</taxon>
    </lineage>
</organism>
<reference evidence="2 3" key="1">
    <citation type="submission" date="2014-04" db="EMBL/GenBank/DDBJ databases">
        <authorList>
            <consortium name="DOE Joint Genome Institute"/>
            <person name="Kuo A."/>
            <person name="Kohler A."/>
            <person name="Nagy L.G."/>
            <person name="Floudas D."/>
            <person name="Copeland A."/>
            <person name="Barry K.W."/>
            <person name="Cichocki N."/>
            <person name="Veneault-Fourrey C."/>
            <person name="LaButti K."/>
            <person name="Lindquist E.A."/>
            <person name="Lipzen A."/>
            <person name="Lundell T."/>
            <person name="Morin E."/>
            <person name="Murat C."/>
            <person name="Sun H."/>
            <person name="Tunlid A."/>
            <person name="Henrissat B."/>
            <person name="Grigoriev I.V."/>
            <person name="Hibbett D.S."/>
            <person name="Martin F."/>
            <person name="Nordberg H.P."/>
            <person name="Cantor M.N."/>
            <person name="Hua S.X."/>
        </authorList>
    </citation>
    <scope>NUCLEOTIDE SEQUENCE [LARGE SCALE GENOMIC DNA]</scope>
    <source>
        <strain evidence="2 3">Foug A</strain>
    </source>
</reference>
<dbReference type="OrthoDB" id="2692685at2759"/>
<keyword evidence="1" id="KW-0472">Membrane</keyword>
<proteinExistence type="predicted"/>
<dbReference type="EMBL" id="KN822125">
    <property type="protein sequence ID" value="KIM55929.1"/>
    <property type="molecule type" value="Genomic_DNA"/>
</dbReference>
<dbReference type="HOGENOM" id="CLU_3033672_0_0_1"/>
<keyword evidence="1" id="KW-0812">Transmembrane</keyword>